<evidence type="ECO:0000313" key="1">
    <source>
        <dbReference type="EMBL" id="MCD7452766.1"/>
    </source>
</evidence>
<name>A0ABS8S129_DATST</name>
<evidence type="ECO:0000313" key="2">
    <source>
        <dbReference type="Proteomes" id="UP000823775"/>
    </source>
</evidence>
<organism evidence="1 2">
    <name type="scientific">Datura stramonium</name>
    <name type="common">Jimsonweed</name>
    <name type="synonym">Common thornapple</name>
    <dbReference type="NCBI Taxonomy" id="4076"/>
    <lineage>
        <taxon>Eukaryota</taxon>
        <taxon>Viridiplantae</taxon>
        <taxon>Streptophyta</taxon>
        <taxon>Embryophyta</taxon>
        <taxon>Tracheophyta</taxon>
        <taxon>Spermatophyta</taxon>
        <taxon>Magnoliopsida</taxon>
        <taxon>eudicotyledons</taxon>
        <taxon>Gunneridae</taxon>
        <taxon>Pentapetalae</taxon>
        <taxon>asterids</taxon>
        <taxon>lamiids</taxon>
        <taxon>Solanales</taxon>
        <taxon>Solanaceae</taxon>
        <taxon>Solanoideae</taxon>
        <taxon>Datureae</taxon>
        <taxon>Datura</taxon>
    </lineage>
</organism>
<comment type="caution">
    <text evidence="1">The sequence shown here is derived from an EMBL/GenBank/DDBJ whole genome shotgun (WGS) entry which is preliminary data.</text>
</comment>
<sequence length="108" mass="11820">MSHGLGSAAGWGRLDAASVVKVYETLSGVKVEGKLPVVNKESVLQSLPPEWPADPINEIHTLTENSLKTSIALDDDQTGPQTVHDIEVLTEWSIESLIEELKKRPKCF</sequence>
<protein>
    <submittedName>
        <fullName evidence="1">Uncharacterized protein</fullName>
    </submittedName>
</protein>
<dbReference type="EMBL" id="JACEIK010000222">
    <property type="protein sequence ID" value="MCD7452766.1"/>
    <property type="molecule type" value="Genomic_DNA"/>
</dbReference>
<keyword evidence="2" id="KW-1185">Reference proteome</keyword>
<accession>A0ABS8S129</accession>
<gene>
    <name evidence="1" type="ORF">HAX54_018068</name>
</gene>
<reference evidence="1 2" key="1">
    <citation type="journal article" date="2021" name="BMC Genomics">
        <title>Datura genome reveals duplications of psychoactive alkaloid biosynthetic genes and high mutation rate following tissue culture.</title>
        <authorList>
            <person name="Rajewski A."/>
            <person name="Carter-House D."/>
            <person name="Stajich J."/>
            <person name="Litt A."/>
        </authorList>
    </citation>
    <scope>NUCLEOTIDE SEQUENCE [LARGE SCALE GENOMIC DNA]</scope>
    <source>
        <strain evidence="1">AR-01</strain>
    </source>
</reference>
<proteinExistence type="predicted"/>
<dbReference type="Proteomes" id="UP000823775">
    <property type="component" value="Unassembled WGS sequence"/>
</dbReference>